<evidence type="ECO:0000313" key="3">
    <source>
        <dbReference type="Proteomes" id="UP000324800"/>
    </source>
</evidence>
<dbReference type="SMART" id="SM00175">
    <property type="entry name" value="RAB"/>
    <property type="match status" value="1"/>
</dbReference>
<proteinExistence type="predicted"/>
<dbReference type="GO" id="GO:0003924">
    <property type="term" value="F:GTPase activity"/>
    <property type="evidence" value="ECO:0007669"/>
    <property type="project" value="InterPro"/>
</dbReference>
<dbReference type="PRINTS" id="PR00449">
    <property type="entry name" value="RASTRNSFRMNG"/>
</dbReference>
<accession>A0A5J4WM93</accession>
<protein>
    <submittedName>
        <fullName evidence="2">Putative Rabl2a protein</fullName>
    </submittedName>
</protein>
<keyword evidence="1" id="KW-0547">Nucleotide-binding</keyword>
<dbReference type="Gene3D" id="3.40.50.300">
    <property type="entry name" value="P-loop containing nucleotide triphosphate hydrolases"/>
    <property type="match status" value="1"/>
</dbReference>
<dbReference type="Pfam" id="PF00071">
    <property type="entry name" value="Ras"/>
    <property type="match status" value="1"/>
</dbReference>
<gene>
    <name evidence="2" type="ORF">EZS28_008524</name>
</gene>
<organism evidence="2 3">
    <name type="scientific">Streblomastix strix</name>
    <dbReference type="NCBI Taxonomy" id="222440"/>
    <lineage>
        <taxon>Eukaryota</taxon>
        <taxon>Metamonada</taxon>
        <taxon>Preaxostyla</taxon>
        <taxon>Oxymonadida</taxon>
        <taxon>Streblomastigidae</taxon>
        <taxon>Streblomastix</taxon>
    </lineage>
</organism>
<evidence type="ECO:0000313" key="2">
    <source>
        <dbReference type="EMBL" id="KAA6395953.1"/>
    </source>
</evidence>
<evidence type="ECO:0000256" key="1">
    <source>
        <dbReference type="ARBA" id="ARBA00022741"/>
    </source>
</evidence>
<dbReference type="PANTHER" id="PTHR47978">
    <property type="match status" value="1"/>
</dbReference>
<dbReference type="InterPro" id="IPR027417">
    <property type="entry name" value="P-loop_NTPase"/>
</dbReference>
<dbReference type="EMBL" id="SNRW01001554">
    <property type="protein sequence ID" value="KAA6395953.1"/>
    <property type="molecule type" value="Genomic_DNA"/>
</dbReference>
<dbReference type="FunFam" id="3.40.50.300:FF:001447">
    <property type="entry name" value="Ras-related protein Rab-1B"/>
    <property type="match status" value="1"/>
</dbReference>
<dbReference type="SUPFAM" id="SSF52540">
    <property type="entry name" value="P-loop containing nucleoside triphosphate hydrolases"/>
    <property type="match status" value="1"/>
</dbReference>
<dbReference type="InterPro" id="IPR005225">
    <property type="entry name" value="Small_GTP-bd"/>
</dbReference>
<dbReference type="AlphaFoldDB" id="A0A5J4WM93"/>
<dbReference type="InterPro" id="IPR001806">
    <property type="entry name" value="Small_GTPase"/>
</dbReference>
<reference evidence="2 3" key="1">
    <citation type="submission" date="2019-03" db="EMBL/GenBank/DDBJ databases">
        <title>Single cell metagenomics reveals metabolic interactions within the superorganism composed of flagellate Streblomastix strix and complex community of Bacteroidetes bacteria on its surface.</title>
        <authorList>
            <person name="Treitli S.C."/>
            <person name="Kolisko M."/>
            <person name="Husnik F."/>
            <person name="Keeling P."/>
            <person name="Hampl V."/>
        </authorList>
    </citation>
    <scope>NUCLEOTIDE SEQUENCE [LARGE SCALE GENOMIC DNA]</scope>
    <source>
        <strain evidence="2">ST1C</strain>
    </source>
</reference>
<name>A0A5J4WM93_9EUKA</name>
<dbReference type="Proteomes" id="UP000324800">
    <property type="component" value="Unassembled WGS sequence"/>
</dbReference>
<dbReference type="PROSITE" id="PS51419">
    <property type="entry name" value="RAB"/>
    <property type="match status" value="1"/>
</dbReference>
<dbReference type="SMART" id="SM00173">
    <property type="entry name" value="RAS"/>
    <property type="match status" value="1"/>
</dbReference>
<dbReference type="OrthoDB" id="48625at2759"/>
<dbReference type="NCBIfam" id="TIGR00231">
    <property type="entry name" value="small_GTP"/>
    <property type="match status" value="1"/>
</dbReference>
<dbReference type="SMART" id="SM00176">
    <property type="entry name" value="RAN"/>
    <property type="match status" value="1"/>
</dbReference>
<dbReference type="GO" id="GO:0005525">
    <property type="term" value="F:GTP binding"/>
    <property type="evidence" value="ECO:0007669"/>
    <property type="project" value="InterPro"/>
</dbReference>
<comment type="caution">
    <text evidence="2">The sequence shown here is derived from an EMBL/GenBank/DDBJ whole genome shotgun (WGS) entry which is preliminary data.</text>
</comment>
<dbReference type="SMART" id="SM00174">
    <property type="entry name" value="RHO"/>
    <property type="match status" value="1"/>
</dbReference>
<sequence>MSKDQEFDLNAPEEEDAVKIIILGDSAVGKTKLLERFLLDKYHKQQLSTYALTIFPFEATVPGMGTFPVRFWDTAGQDIFENIHPSYYFGVHAAILCFDVTRKLTYTNMKKWWDELQAHSPNVPAICVANKIDADPKSTTREYGFAKRLQLPLYYVSASTGVNVVKMFTDAINLGRNSKLHPQDPFMDELMKLIRENKTMMINPTILTIDAQQLPYRNHHTIQVPLLHFQSHLLQHQNRRYHNQILHHRS</sequence>